<feature type="compositionally biased region" description="Basic and acidic residues" evidence="14">
    <location>
        <begin position="99"/>
        <end position="111"/>
    </location>
</feature>
<dbReference type="Gene3D" id="3.30.2420.10">
    <property type="entry name" value="TonB"/>
    <property type="match status" value="1"/>
</dbReference>
<dbReference type="EMBL" id="LT615367">
    <property type="protein sequence ID" value="SLM61914.1"/>
    <property type="molecule type" value="Genomic_DNA"/>
</dbReference>
<evidence type="ECO:0000256" key="7">
    <source>
        <dbReference type="ARBA" id="ARBA00022692"/>
    </source>
</evidence>
<evidence type="ECO:0000256" key="13">
    <source>
        <dbReference type="RuleBase" id="RU362123"/>
    </source>
</evidence>
<organism evidence="16 17">
    <name type="scientific">Dickeya aquatica</name>
    <dbReference type="NCBI Taxonomy" id="1401087"/>
    <lineage>
        <taxon>Bacteria</taxon>
        <taxon>Pseudomonadati</taxon>
        <taxon>Pseudomonadota</taxon>
        <taxon>Gammaproteobacteria</taxon>
        <taxon>Enterobacterales</taxon>
        <taxon>Pectobacteriaceae</taxon>
        <taxon>Dickeya</taxon>
    </lineage>
</organism>
<name>A0A375A782_9GAMM</name>
<keyword evidence="4 13" id="KW-0813">Transport</keyword>
<keyword evidence="17" id="KW-1185">Reference proteome</keyword>
<dbReference type="GO" id="GO:0030288">
    <property type="term" value="C:outer membrane-bounded periplasmic space"/>
    <property type="evidence" value="ECO:0007669"/>
    <property type="project" value="InterPro"/>
</dbReference>
<dbReference type="InterPro" id="IPR037682">
    <property type="entry name" value="TonB_C"/>
</dbReference>
<keyword evidence="11" id="KW-0472">Membrane</keyword>
<evidence type="ECO:0000256" key="10">
    <source>
        <dbReference type="ARBA" id="ARBA00022989"/>
    </source>
</evidence>
<feature type="domain" description="TonB C-terminal" evidence="15">
    <location>
        <begin position="183"/>
        <end position="274"/>
    </location>
</feature>
<dbReference type="GO" id="GO:0055085">
    <property type="term" value="P:transmembrane transport"/>
    <property type="evidence" value="ECO:0007669"/>
    <property type="project" value="InterPro"/>
</dbReference>
<comment type="subcellular location">
    <subcellularLocation>
        <location evidence="1 13">Cell inner membrane</location>
        <topology evidence="1 13">Single-pass membrane protein</topology>
        <orientation evidence="1 13">Periplasmic side</orientation>
    </subcellularLocation>
</comment>
<evidence type="ECO:0000256" key="14">
    <source>
        <dbReference type="SAM" id="MobiDB-lite"/>
    </source>
</evidence>
<keyword evidence="5 13" id="KW-1003">Cell membrane</keyword>
<dbReference type="Proteomes" id="UP000294820">
    <property type="component" value="Chromosome 1"/>
</dbReference>
<evidence type="ECO:0000256" key="4">
    <source>
        <dbReference type="ARBA" id="ARBA00022448"/>
    </source>
</evidence>
<keyword evidence="13" id="KW-0735">Signal-anchor</keyword>
<comment type="function">
    <text evidence="13">Interacts with outer membrane receptor proteins that carry out high-affinity binding and energy dependent uptake into the periplasmic space of specific substrates. It could act to transduce energy from the cytoplasmic membrane to specific energy-requiring processes in the outer membrane, resulting in the release into the periplasm of ligands bound by these outer membrane proteins.</text>
</comment>
<dbReference type="KEGG" id="daq:DAQ1742_00850"/>
<feature type="region of interest" description="Disordered" evidence="14">
    <location>
        <begin position="88"/>
        <end position="186"/>
    </location>
</feature>
<evidence type="ECO:0000256" key="5">
    <source>
        <dbReference type="ARBA" id="ARBA00022475"/>
    </source>
</evidence>
<dbReference type="SUPFAM" id="SSF74653">
    <property type="entry name" value="TolA/TonB C-terminal domain"/>
    <property type="match status" value="1"/>
</dbReference>
<comment type="similarity">
    <text evidence="2 13">Belongs to the TonB family.</text>
</comment>
<evidence type="ECO:0000256" key="9">
    <source>
        <dbReference type="ARBA" id="ARBA00022927"/>
    </source>
</evidence>
<evidence type="ECO:0000256" key="6">
    <source>
        <dbReference type="ARBA" id="ARBA00022519"/>
    </source>
</evidence>
<comment type="subunit">
    <text evidence="12">Homodimer. Forms a complex with the accessory proteins ExbB and ExbD.</text>
</comment>
<accession>A0A375A782</accession>
<protein>
    <recommendedName>
        <fullName evidence="3 13">Protein TonB</fullName>
    </recommendedName>
</protein>
<dbReference type="GO" id="GO:0031992">
    <property type="term" value="F:energy transducer activity"/>
    <property type="evidence" value="ECO:0007669"/>
    <property type="project" value="InterPro"/>
</dbReference>
<evidence type="ECO:0000256" key="8">
    <source>
        <dbReference type="ARBA" id="ARBA00022737"/>
    </source>
</evidence>
<dbReference type="AlphaFoldDB" id="A0A375A782"/>
<dbReference type="InterPro" id="IPR003538">
    <property type="entry name" value="TonB"/>
</dbReference>
<evidence type="ECO:0000256" key="1">
    <source>
        <dbReference type="ARBA" id="ARBA00004383"/>
    </source>
</evidence>
<evidence type="ECO:0000313" key="16">
    <source>
        <dbReference type="EMBL" id="SLM61914.1"/>
    </source>
</evidence>
<evidence type="ECO:0000256" key="2">
    <source>
        <dbReference type="ARBA" id="ARBA00006555"/>
    </source>
</evidence>
<dbReference type="GO" id="GO:0015031">
    <property type="term" value="P:protein transport"/>
    <property type="evidence" value="ECO:0007669"/>
    <property type="project" value="UniProtKB-UniRule"/>
</dbReference>
<evidence type="ECO:0000313" key="17">
    <source>
        <dbReference type="Proteomes" id="UP000294820"/>
    </source>
</evidence>
<keyword evidence="10" id="KW-1133">Transmembrane helix</keyword>
<dbReference type="PANTHER" id="PTHR33446">
    <property type="entry name" value="PROTEIN TONB-RELATED"/>
    <property type="match status" value="1"/>
</dbReference>
<keyword evidence="7" id="KW-0812">Transmembrane</keyword>
<reference evidence="16 17" key="1">
    <citation type="submission" date="2016-09" db="EMBL/GenBank/DDBJ databases">
        <authorList>
            <person name="Reverchon S."/>
            <person name="Nasser W."/>
            <person name="Leonard S."/>
            <person name="Brochier C."/>
            <person name="Duprey A."/>
        </authorList>
    </citation>
    <scope>NUCLEOTIDE SEQUENCE [LARGE SCALE GENOMIC DNA]</scope>
    <source>
        <strain evidence="16 17">174/2</strain>
    </source>
</reference>
<dbReference type="GO" id="GO:0098797">
    <property type="term" value="C:plasma membrane protein complex"/>
    <property type="evidence" value="ECO:0007669"/>
    <property type="project" value="TreeGrafter"/>
</dbReference>
<dbReference type="InterPro" id="IPR051045">
    <property type="entry name" value="TonB-dependent_transducer"/>
</dbReference>
<dbReference type="PRINTS" id="PR01374">
    <property type="entry name" value="TONBPROTEIN"/>
</dbReference>
<dbReference type="NCBIfam" id="TIGR01352">
    <property type="entry name" value="tonB_Cterm"/>
    <property type="match status" value="1"/>
</dbReference>
<dbReference type="GO" id="GO:0015891">
    <property type="term" value="P:siderophore transport"/>
    <property type="evidence" value="ECO:0007669"/>
    <property type="project" value="InterPro"/>
</dbReference>
<keyword evidence="8" id="KW-0677">Repeat</keyword>
<gene>
    <name evidence="16" type="ORF">DAQ1742_00850</name>
</gene>
<dbReference type="InterPro" id="IPR006260">
    <property type="entry name" value="TonB/TolA_C"/>
</dbReference>
<evidence type="ECO:0000256" key="12">
    <source>
        <dbReference type="ARBA" id="ARBA00025849"/>
    </source>
</evidence>
<evidence type="ECO:0000259" key="15">
    <source>
        <dbReference type="PROSITE" id="PS52015"/>
    </source>
</evidence>
<evidence type="ECO:0000256" key="11">
    <source>
        <dbReference type="ARBA" id="ARBA00023136"/>
    </source>
</evidence>
<evidence type="ECO:0000256" key="3">
    <source>
        <dbReference type="ARBA" id="ARBA00022362"/>
    </source>
</evidence>
<keyword evidence="9 13" id="KW-0653">Protein transport</keyword>
<sequence length="275" mass="29289">MLLSLAIHLSVVYVLLWGYTQREMLTSSAGRSGESVTGLQVALLSSSAMQWQAATSSSDTAVEEPVPPVLAASSSQATLPVNSQAVVTLEVSKPAPRRPQKDSPVNRREESTAVVRKVKQPPDERKPPVAVSTPSPGMLNRDRGYATAQPASGIQASAPVSGNAPSAPQGNHAEGRAEQGAGDGQSQVVKALQRRVNYPTRARAMGVEGRVRLQFDITDSGTVTAIRVLSEDPAGMFSHDVIKDMARWRYQSGTAAANQTVSVIFQLNGHIELQR</sequence>
<dbReference type="PANTHER" id="PTHR33446:SF8">
    <property type="entry name" value="PROTEIN TONB"/>
    <property type="match status" value="1"/>
</dbReference>
<feature type="compositionally biased region" description="Polar residues" evidence="14">
    <location>
        <begin position="149"/>
        <end position="169"/>
    </location>
</feature>
<dbReference type="Pfam" id="PF03544">
    <property type="entry name" value="TonB_C"/>
    <property type="match status" value="1"/>
</dbReference>
<keyword evidence="6 13" id="KW-0997">Cell inner membrane</keyword>
<dbReference type="PROSITE" id="PS52015">
    <property type="entry name" value="TONB_CTD"/>
    <property type="match status" value="1"/>
</dbReference>
<proteinExistence type="inferred from homology"/>